<dbReference type="Gene3D" id="3.90.1200.10">
    <property type="match status" value="1"/>
</dbReference>
<reference evidence="2 3" key="1">
    <citation type="submission" date="2018-07" db="EMBL/GenBank/DDBJ databases">
        <title>Freshwater and sediment microbial communities from various areas in North America, analyzing microbe dynamics in response to fracking.</title>
        <authorList>
            <person name="Lamendella R."/>
        </authorList>
    </citation>
    <scope>NUCLEOTIDE SEQUENCE [LARGE SCALE GENOMIC DNA]</scope>
    <source>
        <strain evidence="2 3">160A</strain>
    </source>
</reference>
<dbReference type="PANTHER" id="PTHR21064">
    <property type="entry name" value="AMINOGLYCOSIDE PHOSPHOTRANSFERASE DOMAIN-CONTAINING PROTEIN-RELATED"/>
    <property type="match status" value="1"/>
</dbReference>
<name>A0A2T0XCJ7_9BACT</name>
<evidence type="ECO:0000259" key="1">
    <source>
        <dbReference type="Pfam" id="PF01636"/>
    </source>
</evidence>
<keyword evidence="2" id="KW-0418">Kinase</keyword>
<keyword evidence="2" id="KW-0808">Transferase</keyword>
<sequence length="371" mass="42641">MNSYYQIIIAMTPEQITNQFSIDGTVATIKPFGNGLINTTYKVRTSESDAPNYLLQIINHHIFQNVPELTRNIERVTSHIREKLEAQGAGDIDRRVLTPVKTNDGEGFYKDDEGNYWRMFLFIEGAHSYDQLTNVKQAEAGGRAFGQFQKLVSDLPGDPLYPVIPGFHDTEMRIKNFKERVNENPVGRLEEVQQDVNFLLERSDEYKKIIQMGREGKIPQRIVHQDTKFNNVLLDENDEVLCVIDLDTVMPGYVCYDIGDAIRNGANTGKEDDPNLDNVGIDMELFEGFIKGFLQETRDILSAEEKATLAFGAKLLTYEQTVRFLDDYLNGDKYYKIEYANHNLVRARAQMKLLQTMEENWNAMQRIVEEQ</sequence>
<keyword evidence="3" id="KW-1185">Reference proteome</keyword>
<dbReference type="SUPFAM" id="SSF56112">
    <property type="entry name" value="Protein kinase-like (PK-like)"/>
    <property type="match status" value="1"/>
</dbReference>
<organism evidence="2 3">
    <name type="scientific">Marinilabilia salmonicolor</name>
    <dbReference type="NCBI Taxonomy" id="989"/>
    <lineage>
        <taxon>Bacteria</taxon>
        <taxon>Pseudomonadati</taxon>
        <taxon>Bacteroidota</taxon>
        <taxon>Bacteroidia</taxon>
        <taxon>Marinilabiliales</taxon>
        <taxon>Marinilabiliaceae</taxon>
        <taxon>Marinilabilia</taxon>
    </lineage>
</organism>
<dbReference type="AlphaFoldDB" id="A0A2T0XCJ7"/>
<feature type="domain" description="Aminoglycoside phosphotransferase" evidence="1">
    <location>
        <begin position="28"/>
        <end position="274"/>
    </location>
</feature>
<proteinExistence type="predicted"/>
<dbReference type="InterPro" id="IPR050249">
    <property type="entry name" value="Pseudomonas-type_ThrB"/>
</dbReference>
<evidence type="ECO:0000313" key="3">
    <source>
        <dbReference type="Proteomes" id="UP000252733"/>
    </source>
</evidence>
<dbReference type="EMBL" id="QPIZ01000013">
    <property type="protein sequence ID" value="RCW33269.1"/>
    <property type="molecule type" value="Genomic_DNA"/>
</dbReference>
<dbReference type="GO" id="GO:0016301">
    <property type="term" value="F:kinase activity"/>
    <property type="evidence" value="ECO:0007669"/>
    <property type="project" value="UniProtKB-KW"/>
</dbReference>
<comment type="caution">
    <text evidence="2">The sequence shown here is derived from an EMBL/GenBank/DDBJ whole genome shotgun (WGS) entry which is preliminary data.</text>
</comment>
<accession>A0A2T0XCJ7</accession>
<protein>
    <submittedName>
        <fullName evidence="2">Ser/Thr protein kinase RdoA (MazF antagonist)</fullName>
    </submittedName>
</protein>
<gene>
    <name evidence="2" type="ORF">DFO77_11334</name>
</gene>
<dbReference type="PANTHER" id="PTHR21064:SF5">
    <property type="entry name" value="SLR1880 PROTEIN"/>
    <property type="match status" value="1"/>
</dbReference>
<dbReference type="Proteomes" id="UP000252733">
    <property type="component" value="Unassembled WGS sequence"/>
</dbReference>
<dbReference type="InterPro" id="IPR002575">
    <property type="entry name" value="Aminoglycoside_PTrfase"/>
</dbReference>
<dbReference type="Pfam" id="PF01636">
    <property type="entry name" value="APH"/>
    <property type="match status" value="1"/>
</dbReference>
<dbReference type="STRING" id="1168289.GCA_000259075_01268"/>
<evidence type="ECO:0000313" key="2">
    <source>
        <dbReference type="EMBL" id="RCW33269.1"/>
    </source>
</evidence>
<dbReference type="InterPro" id="IPR011009">
    <property type="entry name" value="Kinase-like_dom_sf"/>
</dbReference>